<evidence type="ECO:0000313" key="3">
    <source>
        <dbReference type="Proteomes" id="UP000017840"/>
    </source>
</evidence>
<organism evidence="2 3">
    <name type="scientific">Candidatus Halobonum tyrrellensis G22</name>
    <dbReference type="NCBI Taxonomy" id="1324957"/>
    <lineage>
        <taxon>Archaea</taxon>
        <taxon>Methanobacteriati</taxon>
        <taxon>Methanobacteriota</taxon>
        <taxon>Stenosarchaea group</taxon>
        <taxon>Halobacteria</taxon>
        <taxon>Halobacteriales</taxon>
        <taxon>Haloferacaceae</taxon>
        <taxon>Candidatus Halobonum</taxon>
    </lineage>
</organism>
<dbReference type="Proteomes" id="UP000017840">
    <property type="component" value="Unassembled WGS sequence"/>
</dbReference>
<comment type="caution">
    <text evidence="2">The sequence shown here is derived from an EMBL/GenBank/DDBJ whole genome shotgun (WGS) entry which is preliminary data.</text>
</comment>
<keyword evidence="1" id="KW-1133">Transmembrane helix</keyword>
<dbReference type="AlphaFoldDB" id="V4HP30"/>
<dbReference type="EMBL" id="ASGZ01000006">
    <property type="protein sequence ID" value="ESP89674.1"/>
    <property type="molecule type" value="Genomic_DNA"/>
</dbReference>
<evidence type="ECO:0000256" key="1">
    <source>
        <dbReference type="SAM" id="Phobius"/>
    </source>
</evidence>
<keyword evidence="1" id="KW-0812">Transmembrane</keyword>
<protein>
    <submittedName>
        <fullName evidence="2">Uncharacterized protein</fullName>
    </submittedName>
</protein>
<feature type="transmembrane region" description="Helical" evidence="1">
    <location>
        <begin position="15"/>
        <end position="37"/>
    </location>
</feature>
<feature type="transmembrane region" description="Helical" evidence="1">
    <location>
        <begin position="57"/>
        <end position="77"/>
    </location>
</feature>
<name>V4HP30_9EURY</name>
<gene>
    <name evidence="2" type="ORF">K933_02751</name>
</gene>
<proteinExistence type="predicted"/>
<reference evidence="2 3" key="1">
    <citation type="journal article" date="2013" name="Genome Announc.">
        <title>Draft Genome Sequence of 'Candidatus Halobonum tyrrellensis' Strain G22, Isolated from the Hypersaline Waters of Lake Tyrrell, Australia.</title>
        <authorList>
            <person name="Ugalde J.A."/>
            <person name="Narasingarao P."/>
            <person name="Kuo S."/>
            <person name="Podell S."/>
            <person name="Allen E.E."/>
        </authorList>
    </citation>
    <scope>NUCLEOTIDE SEQUENCE [LARGE SCALE GENOMIC DNA]</scope>
    <source>
        <strain evidence="2 3">G22</strain>
    </source>
</reference>
<accession>V4HP30</accession>
<keyword evidence="3" id="KW-1185">Reference proteome</keyword>
<keyword evidence="1" id="KW-0472">Membrane</keyword>
<sequence length="90" mass="9869">MSDDRGIGRISTRTGLFVVSTVLLSTVVFAVFAELALFRDSAIPVLFELAGVLPFGLLFYLALSYVLGITVCYAFVYRGGVGWVRSRVDR</sequence>
<dbReference type="STRING" id="1324957.K933_02751"/>
<evidence type="ECO:0000313" key="2">
    <source>
        <dbReference type="EMBL" id="ESP89674.1"/>
    </source>
</evidence>
<dbReference type="RefSeq" id="WP_023393142.1">
    <property type="nucleotide sequence ID" value="NZ_ASGZ01000006.1"/>
</dbReference>